<dbReference type="Proteomes" id="UP000272503">
    <property type="component" value="Unassembled WGS sequence"/>
</dbReference>
<dbReference type="OrthoDB" id="8111537at2"/>
<dbReference type="RefSeq" id="WP_121647785.1">
    <property type="nucleotide sequence ID" value="NZ_RCUX01000003.1"/>
</dbReference>
<accession>A0A3L7A9A6</accession>
<dbReference type="Gene3D" id="3.40.50.1820">
    <property type="entry name" value="alpha/beta hydrolase"/>
    <property type="match status" value="1"/>
</dbReference>
<evidence type="ECO:0000313" key="2">
    <source>
        <dbReference type="EMBL" id="RLP76976.1"/>
    </source>
</evidence>
<dbReference type="EMBL" id="RCUX01000003">
    <property type="protein sequence ID" value="RLP76976.1"/>
    <property type="molecule type" value="Genomic_DNA"/>
</dbReference>
<evidence type="ECO:0000313" key="3">
    <source>
        <dbReference type="Proteomes" id="UP000272503"/>
    </source>
</evidence>
<name>A0A3L7A9A6_9MICO</name>
<comment type="caution">
    <text evidence="2">The sequence shown here is derived from an EMBL/GenBank/DDBJ whole genome shotgun (WGS) entry which is preliminary data.</text>
</comment>
<reference evidence="2 3" key="1">
    <citation type="submission" date="2018-10" db="EMBL/GenBank/DDBJ databases">
        <authorList>
            <person name="Li J."/>
        </authorList>
    </citation>
    <scope>NUCLEOTIDE SEQUENCE [LARGE SCALE GENOMIC DNA]</scope>
    <source>
        <strain evidence="2 3">IF 016277</strain>
    </source>
</reference>
<gene>
    <name evidence="2" type="ORF">D9V32_04950</name>
</gene>
<keyword evidence="2" id="KW-0378">Hydrolase</keyword>
<sequence>MNPSRRAERRAFLLPLTAVAATTAVVAAGIAAVSAIMAREVLTPPGPDAPDTPVLGINEVAGTIVLGRTDFTVLPGQYGIWYGRPERLIRIGEVLEVGEKTVTRELPVQDLRGVVGHGHGRFTGWVDAEPAAVVEQWENVAIPVEGGIAPAWLIPSADASADAPWLVVVHGRGTRRGEGLRAVPTAHAAGYHVLLLTYRNDGDAPFSTDRRYGLGQTEWADVDAALGWVRARSDARIVLMGWSMGGAIALQTVLNGEHHGDVHALLLDSPVINWHDVLSFQARERRLPRAVRDFAVHLIGANWARRITGLEAPVRLDDLNLVARAAELRIPTLILQSTDDDVVPANAAQALAAERPDTVDLEIFSVARHTKLWNFDRERWETRVRDWLDRQHP</sequence>
<dbReference type="AlphaFoldDB" id="A0A3L7A9A6"/>
<feature type="domain" description="AB hydrolase-1" evidence="1">
    <location>
        <begin position="166"/>
        <end position="374"/>
    </location>
</feature>
<dbReference type="InterPro" id="IPR000073">
    <property type="entry name" value="AB_hydrolase_1"/>
</dbReference>
<dbReference type="PROSITE" id="PS51318">
    <property type="entry name" value="TAT"/>
    <property type="match status" value="1"/>
</dbReference>
<organism evidence="2 3">
    <name type="scientific">Mycetocola tolaasinivorans</name>
    <dbReference type="NCBI Taxonomy" id="76635"/>
    <lineage>
        <taxon>Bacteria</taxon>
        <taxon>Bacillati</taxon>
        <taxon>Actinomycetota</taxon>
        <taxon>Actinomycetes</taxon>
        <taxon>Micrococcales</taxon>
        <taxon>Microbacteriaceae</taxon>
        <taxon>Mycetocola</taxon>
    </lineage>
</organism>
<protein>
    <submittedName>
        <fullName evidence="2">Alpha/beta fold hydrolase</fullName>
    </submittedName>
</protein>
<dbReference type="SUPFAM" id="SSF53474">
    <property type="entry name" value="alpha/beta-Hydrolases"/>
    <property type="match status" value="1"/>
</dbReference>
<keyword evidence="3" id="KW-1185">Reference proteome</keyword>
<dbReference type="Pfam" id="PF12697">
    <property type="entry name" value="Abhydrolase_6"/>
    <property type="match status" value="1"/>
</dbReference>
<proteinExistence type="predicted"/>
<dbReference type="PANTHER" id="PTHR12277">
    <property type="entry name" value="ALPHA/BETA HYDROLASE DOMAIN-CONTAINING PROTEIN"/>
    <property type="match status" value="1"/>
</dbReference>
<dbReference type="InterPro" id="IPR006311">
    <property type="entry name" value="TAT_signal"/>
</dbReference>
<dbReference type="InterPro" id="IPR029058">
    <property type="entry name" value="AB_hydrolase_fold"/>
</dbReference>
<evidence type="ECO:0000259" key="1">
    <source>
        <dbReference type="Pfam" id="PF12697"/>
    </source>
</evidence>
<dbReference type="GO" id="GO:0016787">
    <property type="term" value="F:hydrolase activity"/>
    <property type="evidence" value="ECO:0007669"/>
    <property type="project" value="UniProtKB-KW"/>
</dbReference>
<dbReference type="PANTHER" id="PTHR12277:SF79">
    <property type="entry name" value="XAA-PRO DIPEPTIDYL-PEPTIDASE-RELATED"/>
    <property type="match status" value="1"/>
</dbReference>